<comment type="caution">
    <text evidence="2">The sequence shown here is derived from an EMBL/GenBank/DDBJ whole genome shotgun (WGS) entry which is preliminary data.</text>
</comment>
<feature type="region of interest" description="Disordered" evidence="1">
    <location>
        <begin position="1"/>
        <end position="34"/>
    </location>
</feature>
<organism evidence="2 3">
    <name type="scientific">Pinctada imbricata</name>
    <name type="common">Atlantic pearl-oyster</name>
    <name type="synonym">Pinctada martensii</name>
    <dbReference type="NCBI Taxonomy" id="66713"/>
    <lineage>
        <taxon>Eukaryota</taxon>
        <taxon>Metazoa</taxon>
        <taxon>Spiralia</taxon>
        <taxon>Lophotrochozoa</taxon>
        <taxon>Mollusca</taxon>
        <taxon>Bivalvia</taxon>
        <taxon>Autobranchia</taxon>
        <taxon>Pteriomorphia</taxon>
        <taxon>Pterioida</taxon>
        <taxon>Pterioidea</taxon>
        <taxon>Pteriidae</taxon>
        <taxon>Pinctada</taxon>
    </lineage>
</organism>
<keyword evidence="3" id="KW-1185">Reference proteome</keyword>
<evidence type="ECO:0000313" key="3">
    <source>
        <dbReference type="Proteomes" id="UP001186944"/>
    </source>
</evidence>
<reference evidence="2" key="1">
    <citation type="submission" date="2019-08" db="EMBL/GenBank/DDBJ databases">
        <title>The improved chromosome-level genome for the pearl oyster Pinctada fucata martensii using PacBio sequencing and Hi-C.</title>
        <authorList>
            <person name="Zheng Z."/>
        </authorList>
    </citation>
    <scope>NUCLEOTIDE SEQUENCE</scope>
    <source>
        <strain evidence="2">ZZ-2019</strain>
        <tissue evidence="2">Adductor muscle</tissue>
    </source>
</reference>
<proteinExistence type="predicted"/>
<protein>
    <submittedName>
        <fullName evidence="2">Uncharacterized protein</fullName>
    </submittedName>
</protein>
<dbReference type="EMBL" id="VSWD01000005">
    <property type="protein sequence ID" value="KAK3102987.1"/>
    <property type="molecule type" value="Genomic_DNA"/>
</dbReference>
<dbReference type="AlphaFoldDB" id="A0AA88YKC8"/>
<name>A0AA88YKC8_PINIB</name>
<gene>
    <name evidence="2" type="ORF">FSP39_015543</name>
</gene>
<sequence>MIRQRDVKSAGSKRSTIRETNSAGSRRRGPVYMEEDPTNYWDVNLSFRPIDLSVFGRNQGFRHNFSSYAEWEKTYGYQLSSGSESDSESESDSDKKGDGKL</sequence>
<evidence type="ECO:0000256" key="1">
    <source>
        <dbReference type="SAM" id="MobiDB-lite"/>
    </source>
</evidence>
<dbReference type="Proteomes" id="UP001186944">
    <property type="component" value="Unassembled WGS sequence"/>
</dbReference>
<evidence type="ECO:0000313" key="2">
    <source>
        <dbReference type="EMBL" id="KAK3102987.1"/>
    </source>
</evidence>
<accession>A0AA88YKC8</accession>
<feature type="compositionally biased region" description="Basic and acidic residues" evidence="1">
    <location>
        <begin position="92"/>
        <end position="101"/>
    </location>
</feature>
<feature type="region of interest" description="Disordered" evidence="1">
    <location>
        <begin position="79"/>
        <end position="101"/>
    </location>
</feature>
<feature type="compositionally biased region" description="Polar residues" evidence="1">
    <location>
        <begin position="12"/>
        <end position="24"/>
    </location>
</feature>